<protein>
    <submittedName>
        <fullName evidence="3">AAA family ATPase</fullName>
    </submittedName>
</protein>
<proteinExistence type="predicted"/>
<dbReference type="Proteomes" id="UP000886860">
    <property type="component" value="Unassembled WGS sequence"/>
</dbReference>
<dbReference type="AlphaFoldDB" id="A0A9D1KFM9"/>
<dbReference type="GO" id="GO:0000166">
    <property type="term" value="F:nucleotide binding"/>
    <property type="evidence" value="ECO:0007669"/>
    <property type="project" value="UniProtKB-KW"/>
</dbReference>
<dbReference type="InterPro" id="IPR050124">
    <property type="entry name" value="tRNA_CCA-adding_enzyme"/>
</dbReference>
<dbReference type="EMBL" id="DVKS01000195">
    <property type="protein sequence ID" value="HIT42778.1"/>
    <property type="molecule type" value="Genomic_DNA"/>
</dbReference>
<dbReference type="CDD" id="cd00077">
    <property type="entry name" value="HDc"/>
    <property type="match status" value="1"/>
</dbReference>
<dbReference type="InterPro" id="IPR027417">
    <property type="entry name" value="P-loop_NTPase"/>
</dbReference>
<dbReference type="Gene3D" id="3.40.50.300">
    <property type="entry name" value="P-loop containing nucleotide triphosphate hydrolases"/>
    <property type="match status" value="1"/>
</dbReference>
<dbReference type="Pfam" id="PF13671">
    <property type="entry name" value="AAA_33"/>
    <property type="match status" value="1"/>
</dbReference>
<dbReference type="PANTHER" id="PTHR47545:SF1">
    <property type="entry name" value="MULTIFUNCTIONAL CCA PROTEIN"/>
    <property type="match status" value="1"/>
</dbReference>
<dbReference type="Pfam" id="PF01966">
    <property type="entry name" value="HD"/>
    <property type="match status" value="1"/>
</dbReference>
<sequence length="389" mass="44465">MDTWKMVKAAMPGPPCWETDWEILSSCGLTGFFGEMEGTMQNPRWHGEKDVMTHTRMVCDALAGLEEFRSLSEKVRHEVFLAALLHDIGKIPCTRLEDGQWTSPNHGRVGSRMVREFLWREWEMAGEADLQALRECVCLLIRFHMVPGHILRRKDGERTLIQISAWGEAAPDFSLKLLHLLAEADLRGRICEDTEEKLLEVELSRQMARDAGCFEQPALFPSEAARRDFFRGRTDWPGQELYDDAWGEVVVLCGLPGTGKDTWISRNLPGLPCISLDEIRKKQKISPTNSQGQVIGEARKLAREYLRKKQPFVWNATSLNSMTRDRIISLAEQYHGAVRLVYLETGWDTGLARNRQRKEEVPEAVIGQMLSRLEPPGPDEARRVEWHCV</sequence>
<dbReference type="InterPro" id="IPR006674">
    <property type="entry name" value="HD_domain"/>
</dbReference>
<dbReference type="PANTHER" id="PTHR47545">
    <property type="entry name" value="MULTIFUNCTIONAL CCA PROTEIN"/>
    <property type="match status" value="1"/>
</dbReference>
<dbReference type="InterPro" id="IPR003607">
    <property type="entry name" value="HD/PDEase_dom"/>
</dbReference>
<name>A0A9D1KFM9_9FIRM</name>
<evidence type="ECO:0000259" key="2">
    <source>
        <dbReference type="Pfam" id="PF01966"/>
    </source>
</evidence>
<evidence type="ECO:0000313" key="4">
    <source>
        <dbReference type="Proteomes" id="UP000886860"/>
    </source>
</evidence>
<reference evidence="3" key="2">
    <citation type="journal article" date="2021" name="PeerJ">
        <title>Extensive microbial diversity within the chicken gut microbiome revealed by metagenomics and culture.</title>
        <authorList>
            <person name="Gilroy R."/>
            <person name="Ravi A."/>
            <person name="Getino M."/>
            <person name="Pursley I."/>
            <person name="Horton D.L."/>
            <person name="Alikhan N.F."/>
            <person name="Baker D."/>
            <person name="Gharbi K."/>
            <person name="Hall N."/>
            <person name="Watson M."/>
            <person name="Adriaenssens E.M."/>
            <person name="Foster-Nyarko E."/>
            <person name="Jarju S."/>
            <person name="Secka A."/>
            <person name="Antonio M."/>
            <person name="Oren A."/>
            <person name="Chaudhuri R.R."/>
            <person name="La Ragione R."/>
            <person name="Hildebrand F."/>
            <person name="Pallen M.J."/>
        </authorList>
    </citation>
    <scope>NUCLEOTIDE SEQUENCE</scope>
    <source>
        <strain evidence="3">CHK123-3438</strain>
    </source>
</reference>
<reference evidence="3" key="1">
    <citation type="submission" date="2020-10" db="EMBL/GenBank/DDBJ databases">
        <authorList>
            <person name="Gilroy R."/>
        </authorList>
    </citation>
    <scope>NUCLEOTIDE SEQUENCE</scope>
    <source>
        <strain evidence="3">CHK123-3438</strain>
    </source>
</reference>
<evidence type="ECO:0000256" key="1">
    <source>
        <dbReference type="ARBA" id="ARBA00022741"/>
    </source>
</evidence>
<evidence type="ECO:0000313" key="3">
    <source>
        <dbReference type="EMBL" id="HIT42778.1"/>
    </source>
</evidence>
<feature type="domain" description="HD" evidence="2">
    <location>
        <begin position="52"/>
        <end position="149"/>
    </location>
</feature>
<dbReference type="Gene3D" id="1.10.3090.10">
    <property type="entry name" value="cca-adding enzyme, domain 2"/>
    <property type="match status" value="1"/>
</dbReference>
<keyword evidence="1" id="KW-0547">Nucleotide-binding</keyword>
<comment type="caution">
    <text evidence="3">The sequence shown here is derived from an EMBL/GenBank/DDBJ whole genome shotgun (WGS) entry which is preliminary data.</text>
</comment>
<dbReference type="SUPFAM" id="SSF52540">
    <property type="entry name" value="P-loop containing nucleoside triphosphate hydrolases"/>
    <property type="match status" value="1"/>
</dbReference>
<dbReference type="SUPFAM" id="SSF109604">
    <property type="entry name" value="HD-domain/PDEase-like"/>
    <property type="match status" value="1"/>
</dbReference>
<accession>A0A9D1KFM9</accession>
<gene>
    <name evidence="3" type="ORF">IAB60_11915</name>
</gene>
<organism evidence="3 4">
    <name type="scientific">Candidatus Caccovicinus merdipullorum</name>
    <dbReference type="NCBI Taxonomy" id="2840724"/>
    <lineage>
        <taxon>Bacteria</taxon>
        <taxon>Bacillati</taxon>
        <taxon>Bacillota</taxon>
        <taxon>Clostridia</taxon>
        <taxon>Eubacteriales</taxon>
        <taxon>Candidatus Caccovicinus</taxon>
    </lineage>
</organism>